<keyword evidence="1" id="KW-0378">Hydrolase</keyword>
<dbReference type="Proteomes" id="UP000601990">
    <property type="component" value="Unassembled WGS sequence"/>
</dbReference>
<gene>
    <name evidence="1" type="ORF">GO608_14140</name>
</gene>
<dbReference type="GO" id="GO:0006508">
    <property type="term" value="P:proteolysis"/>
    <property type="evidence" value="ECO:0007669"/>
    <property type="project" value="UniProtKB-KW"/>
</dbReference>
<sequence>MIFHNPSGAPELACEQCGCRWFDRMHGTCYECGSQVPAEAIAEFDRALQAFWAKSAATEESPTVPGAKPPADA</sequence>
<accession>A0ABX1N5F4</accession>
<keyword evidence="2" id="KW-1185">Reference proteome</keyword>
<evidence type="ECO:0000313" key="1">
    <source>
        <dbReference type="EMBL" id="NMF94465.1"/>
    </source>
</evidence>
<keyword evidence="1" id="KW-0645">Protease</keyword>
<dbReference type="GO" id="GO:0008233">
    <property type="term" value="F:peptidase activity"/>
    <property type="evidence" value="ECO:0007669"/>
    <property type="project" value="UniProtKB-KW"/>
</dbReference>
<name>A0ABX1N5F4_9RHOO</name>
<organism evidence="1 2">
    <name type="scientific">Aromatoleum buckelii</name>
    <dbReference type="NCBI Taxonomy" id="200254"/>
    <lineage>
        <taxon>Bacteria</taxon>
        <taxon>Pseudomonadati</taxon>
        <taxon>Pseudomonadota</taxon>
        <taxon>Betaproteobacteria</taxon>
        <taxon>Rhodocyclales</taxon>
        <taxon>Rhodocyclaceae</taxon>
        <taxon>Aromatoleum</taxon>
    </lineage>
</organism>
<evidence type="ECO:0000313" key="2">
    <source>
        <dbReference type="Proteomes" id="UP000601990"/>
    </source>
</evidence>
<proteinExistence type="predicted"/>
<protein>
    <submittedName>
        <fullName evidence="1">Cysteine protease</fullName>
    </submittedName>
</protein>
<dbReference type="RefSeq" id="WP_169199690.1">
    <property type="nucleotide sequence ID" value="NZ_WTVH02000010.1"/>
</dbReference>
<dbReference type="EMBL" id="WTVH01000030">
    <property type="protein sequence ID" value="NMF94465.1"/>
    <property type="molecule type" value="Genomic_DNA"/>
</dbReference>
<reference evidence="1" key="1">
    <citation type="submission" date="2019-12" db="EMBL/GenBank/DDBJ databases">
        <title>Comparative genomics gives insights into the taxonomy of the Azoarcus-Aromatoleum group and reveals separate origins of nif in the plant-associated Azoarcus and non-plant-associated Aromatoleum sub-groups.</title>
        <authorList>
            <person name="Lafos M."/>
            <person name="Maluk M."/>
            <person name="Batista M."/>
            <person name="Junghare M."/>
            <person name="Carmona M."/>
            <person name="Faoro H."/>
            <person name="Cruz L.M."/>
            <person name="Battistoni F."/>
            <person name="De Souza E."/>
            <person name="Pedrosa F."/>
            <person name="Chen W.-M."/>
            <person name="Poole P.S."/>
            <person name="Dixon R.A."/>
            <person name="James E.K."/>
        </authorList>
    </citation>
    <scope>NUCLEOTIDE SEQUENCE</scope>
    <source>
        <strain evidence="1">U120</strain>
    </source>
</reference>
<comment type="caution">
    <text evidence="1">The sequence shown here is derived from an EMBL/GenBank/DDBJ whole genome shotgun (WGS) entry which is preliminary data.</text>
</comment>